<evidence type="ECO:0008006" key="4">
    <source>
        <dbReference type="Google" id="ProtNLM"/>
    </source>
</evidence>
<evidence type="ECO:0000256" key="1">
    <source>
        <dbReference type="SAM" id="SignalP"/>
    </source>
</evidence>
<name>A0A4R6VS51_9HYPH</name>
<dbReference type="PANTHER" id="PTHR34387:SF1">
    <property type="entry name" value="PERIPLASMIC IMMUNOGENIC PROTEIN"/>
    <property type="match status" value="1"/>
</dbReference>
<dbReference type="PANTHER" id="PTHR34387">
    <property type="entry name" value="SLR1258 PROTEIN"/>
    <property type="match status" value="1"/>
</dbReference>
<dbReference type="InterPro" id="IPR007497">
    <property type="entry name" value="SIMPL/DUF541"/>
</dbReference>
<proteinExistence type="predicted"/>
<dbReference type="Pfam" id="PF04402">
    <property type="entry name" value="SIMPL"/>
    <property type="match status" value="1"/>
</dbReference>
<dbReference type="OrthoDB" id="9813144at2"/>
<evidence type="ECO:0000313" key="2">
    <source>
        <dbReference type="EMBL" id="TDQ66853.1"/>
    </source>
</evidence>
<accession>A0A4R6VS51</accession>
<dbReference type="GO" id="GO:0006974">
    <property type="term" value="P:DNA damage response"/>
    <property type="evidence" value="ECO:0007669"/>
    <property type="project" value="TreeGrafter"/>
</dbReference>
<keyword evidence="3" id="KW-1185">Reference proteome</keyword>
<gene>
    <name evidence="2" type="ORF">ATL17_0859</name>
</gene>
<sequence>MYKAILPITAALTLAALATPAAFADDKKYTSTINISGVGEVTAAPDMAIVTSGVVTDGETARDALTANTEAMTALVNVLKEAGVEDKDIQTSGFSVHPNYVHTDKRDENGYQLPPKISGYRVSNNVTVRIKDLDNVGAVLDSAVTVGANTINGISFAVSDTKELLQEARKRAMENAMATAKIYTDTAGVELGNVMNISENQHYSPAPMMKSRGAMMAMAESDMAVPVEAGEMNYSVTVNVQWEIEQADDSE</sequence>
<feature type="chain" id="PRO_5020951309" description="SIMPL domain-containing protein" evidence="1">
    <location>
        <begin position="25"/>
        <end position="251"/>
    </location>
</feature>
<dbReference type="Gene3D" id="3.30.110.170">
    <property type="entry name" value="Protein of unknown function (DUF541), domain 1"/>
    <property type="match status" value="1"/>
</dbReference>
<organism evidence="2 3">
    <name type="scientific">Maritalea mobilis</name>
    <dbReference type="NCBI Taxonomy" id="483324"/>
    <lineage>
        <taxon>Bacteria</taxon>
        <taxon>Pseudomonadati</taxon>
        <taxon>Pseudomonadota</taxon>
        <taxon>Alphaproteobacteria</taxon>
        <taxon>Hyphomicrobiales</taxon>
        <taxon>Devosiaceae</taxon>
        <taxon>Maritalea</taxon>
    </lineage>
</organism>
<evidence type="ECO:0000313" key="3">
    <source>
        <dbReference type="Proteomes" id="UP000295391"/>
    </source>
</evidence>
<feature type="signal peptide" evidence="1">
    <location>
        <begin position="1"/>
        <end position="24"/>
    </location>
</feature>
<dbReference type="Gene3D" id="3.30.70.2970">
    <property type="entry name" value="Protein of unknown function (DUF541), domain 2"/>
    <property type="match status" value="1"/>
</dbReference>
<comment type="caution">
    <text evidence="2">The sequence shown here is derived from an EMBL/GenBank/DDBJ whole genome shotgun (WGS) entry which is preliminary data.</text>
</comment>
<protein>
    <recommendedName>
        <fullName evidence="4">SIMPL domain-containing protein</fullName>
    </recommendedName>
</protein>
<reference evidence="2 3" key="1">
    <citation type="submission" date="2019-03" db="EMBL/GenBank/DDBJ databases">
        <title>Genomic Encyclopedia of Type Strains, Phase III (KMG-III): the genomes of soil and plant-associated and newly described type strains.</title>
        <authorList>
            <person name="Whitman W."/>
        </authorList>
    </citation>
    <scope>NUCLEOTIDE SEQUENCE [LARGE SCALE GENOMIC DNA]</scope>
    <source>
        <strain evidence="2 3">CGMCC 1.7002</strain>
    </source>
</reference>
<dbReference type="Proteomes" id="UP000295391">
    <property type="component" value="Unassembled WGS sequence"/>
</dbReference>
<dbReference type="AlphaFoldDB" id="A0A4R6VS51"/>
<dbReference type="RefSeq" id="WP_133571512.1">
    <property type="nucleotide sequence ID" value="NZ_SNYR01000001.1"/>
</dbReference>
<dbReference type="EMBL" id="SNYR01000001">
    <property type="protein sequence ID" value="TDQ66853.1"/>
    <property type="molecule type" value="Genomic_DNA"/>
</dbReference>
<keyword evidence="1" id="KW-0732">Signal</keyword>
<dbReference type="InterPro" id="IPR052022">
    <property type="entry name" value="26kDa_periplasmic_antigen"/>
</dbReference>